<dbReference type="RefSeq" id="WP_039716638.1">
    <property type="nucleotide sequence ID" value="NZ_JTJC03000002.1"/>
</dbReference>
<dbReference type="EMBL" id="JTJC03000002">
    <property type="protein sequence ID" value="NHC34869.1"/>
    <property type="molecule type" value="Genomic_DNA"/>
</dbReference>
<keyword evidence="3 7" id="KW-0812">Transmembrane</keyword>
<proteinExistence type="inferred from homology"/>
<feature type="domain" description="ABC3 transporter permease C-terminal" evidence="8">
    <location>
        <begin position="274"/>
        <end position="387"/>
    </location>
</feature>
<evidence type="ECO:0000259" key="8">
    <source>
        <dbReference type="Pfam" id="PF02687"/>
    </source>
</evidence>
<evidence type="ECO:0000256" key="5">
    <source>
        <dbReference type="ARBA" id="ARBA00023136"/>
    </source>
</evidence>
<dbReference type="PANTHER" id="PTHR30572">
    <property type="entry name" value="MEMBRANE COMPONENT OF TRANSPORTER-RELATED"/>
    <property type="match status" value="1"/>
</dbReference>
<dbReference type="Pfam" id="PF02687">
    <property type="entry name" value="FtsX"/>
    <property type="match status" value="1"/>
</dbReference>
<keyword evidence="4 7" id="KW-1133">Transmembrane helix</keyword>
<evidence type="ECO:0000313" key="11">
    <source>
        <dbReference type="Proteomes" id="UP000031532"/>
    </source>
</evidence>
<accession>A0A9X5E495</accession>
<evidence type="ECO:0000256" key="4">
    <source>
        <dbReference type="ARBA" id="ARBA00022989"/>
    </source>
</evidence>
<protein>
    <submittedName>
        <fullName evidence="10">FtsX-like permease family protein</fullName>
    </submittedName>
</protein>
<evidence type="ECO:0000256" key="7">
    <source>
        <dbReference type="SAM" id="Phobius"/>
    </source>
</evidence>
<dbReference type="Pfam" id="PF12704">
    <property type="entry name" value="MacB_PCD"/>
    <property type="match status" value="1"/>
</dbReference>
<comment type="subcellular location">
    <subcellularLocation>
        <location evidence="1">Cell membrane</location>
        <topology evidence="1">Multi-pass membrane protein</topology>
    </subcellularLocation>
</comment>
<evidence type="ECO:0000256" key="2">
    <source>
        <dbReference type="ARBA" id="ARBA00022475"/>
    </source>
</evidence>
<dbReference type="InterPro" id="IPR003838">
    <property type="entry name" value="ABC3_permease_C"/>
</dbReference>
<feature type="domain" description="MacB-like periplasmic core" evidence="9">
    <location>
        <begin position="23"/>
        <end position="239"/>
    </location>
</feature>
<reference evidence="10 11" key="1">
    <citation type="journal article" date="2015" name="Genome Announc.">
        <title>Draft Genome Sequence of the Terrestrial Cyanobacterium Scytonema millei VB511283, Isolated from Eastern India.</title>
        <authorList>
            <person name="Sen D."/>
            <person name="Chandrababunaidu M.M."/>
            <person name="Singh D."/>
            <person name="Sanghi N."/>
            <person name="Ghorai A."/>
            <person name="Mishra G.P."/>
            <person name="Madduluri M."/>
            <person name="Adhikary S.P."/>
            <person name="Tripathy S."/>
        </authorList>
    </citation>
    <scope>NUCLEOTIDE SEQUENCE [LARGE SCALE GENOMIC DNA]</scope>
    <source>
        <strain evidence="10 11">VB511283</strain>
    </source>
</reference>
<evidence type="ECO:0000313" key="10">
    <source>
        <dbReference type="EMBL" id="NHC34869.1"/>
    </source>
</evidence>
<keyword evidence="11" id="KW-1185">Reference proteome</keyword>
<evidence type="ECO:0000256" key="1">
    <source>
        <dbReference type="ARBA" id="ARBA00004651"/>
    </source>
</evidence>
<evidence type="ECO:0000256" key="6">
    <source>
        <dbReference type="ARBA" id="ARBA00038076"/>
    </source>
</evidence>
<dbReference type="InterPro" id="IPR025857">
    <property type="entry name" value="MacB_PCD"/>
</dbReference>
<dbReference type="Proteomes" id="UP000031532">
    <property type="component" value="Unassembled WGS sequence"/>
</dbReference>
<comment type="similarity">
    <text evidence="6">Belongs to the ABC-4 integral membrane protein family.</text>
</comment>
<organism evidence="10 11">
    <name type="scientific">Scytonema millei VB511283</name>
    <dbReference type="NCBI Taxonomy" id="1245923"/>
    <lineage>
        <taxon>Bacteria</taxon>
        <taxon>Bacillati</taxon>
        <taxon>Cyanobacteriota</taxon>
        <taxon>Cyanophyceae</taxon>
        <taxon>Nostocales</taxon>
        <taxon>Scytonemataceae</taxon>
        <taxon>Scytonema</taxon>
    </lineage>
</organism>
<dbReference type="InterPro" id="IPR050250">
    <property type="entry name" value="Macrolide_Exporter_MacB"/>
</dbReference>
<dbReference type="OrthoDB" id="9770099at2"/>
<dbReference type="AlphaFoldDB" id="A0A9X5E495"/>
<evidence type="ECO:0000256" key="3">
    <source>
        <dbReference type="ARBA" id="ARBA00022692"/>
    </source>
</evidence>
<keyword evidence="2" id="KW-1003">Cell membrane</keyword>
<dbReference type="GO" id="GO:0022857">
    <property type="term" value="F:transmembrane transporter activity"/>
    <property type="evidence" value="ECO:0007669"/>
    <property type="project" value="TreeGrafter"/>
</dbReference>
<gene>
    <name evidence="10" type="ORF">QH73_0009385</name>
</gene>
<feature type="transmembrane region" description="Helical" evidence="7">
    <location>
        <begin position="271"/>
        <end position="296"/>
    </location>
</feature>
<comment type="caution">
    <text evidence="10">The sequence shown here is derived from an EMBL/GenBank/DDBJ whole genome shotgun (WGS) entry which is preliminary data.</text>
</comment>
<feature type="transmembrane region" description="Helical" evidence="7">
    <location>
        <begin position="362"/>
        <end position="382"/>
    </location>
</feature>
<dbReference type="GO" id="GO:0005886">
    <property type="term" value="C:plasma membrane"/>
    <property type="evidence" value="ECO:0007669"/>
    <property type="project" value="UniProtKB-SubCell"/>
</dbReference>
<evidence type="ECO:0000259" key="9">
    <source>
        <dbReference type="Pfam" id="PF12704"/>
    </source>
</evidence>
<feature type="transmembrane region" description="Helical" evidence="7">
    <location>
        <begin position="317"/>
        <end position="342"/>
    </location>
</feature>
<keyword evidence="5 7" id="KW-0472">Membrane</keyword>
<sequence>MSLSPIELLVLTFYSLRSNPLRSALTALGVFMGVAAVSATLQVGSISRIVIAQRLAERDAPQIMVGLNWQAGSDLSAQMSLADLEFFRQRLSGLRASSGAAWVGSAETIFQTEEASPQMMAVTPDFLLTLGRPLEAGRFFTAADFANYRPVVAIDRFLADKLFKDGQAVGQRLYANNRPYVVVGVVPTKMQENAPPEGQLLVPLPVYSSLTGSRAVDTIQLRPRRIEDLEAFGNQVQQLLAQRFPGRSYWAWNNVADIIQQQKIMQLASQALTVVGAISLLVGGVGIANITIASVIERTPEIGLRRALGATQQDIMAQFILEVALLSLIGGTIAIGTVHGIAVAVSDTFGLPYQFEPSTASLALASALLVGMGAGFIPALRASQLDPVKALRSE</sequence>
<dbReference type="PANTHER" id="PTHR30572:SF4">
    <property type="entry name" value="ABC TRANSPORTER PERMEASE YTRF"/>
    <property type="match status" value="1"/>
</dbReference>
<name>A0A9X5E495_9CYAN</name>